<dbReference type="EMBL" id="CAXLJM020000069">
    <property type="protein sequence ID" value="CAL8125473.1"/>
    <property type="molecule type" value="Genomic_DNA"/>
</dbReference>
<dbReference type="InterPro" id="IPR011990">
    <property type="entry name" value="TPR-like_helical_dom_sf"/>
</dbReference>
<keyword evidence="1" id="KW-0472">Membrane</keyword>
<organism evidence="2 3">
    <name type="scientific">Orchesella dallaii</name>
    <dbReference type="NCBI Taxonomy" id="48710"/>
    <lineage>
        <taxon>Eukaryota</taxon>
        <taxon>Metazoa</taxon>
        <taxon>Ecdysozoa</taxon>
        <taxon>Arthropoda</taxon>
        <taxon>Hexapoda</taxon>
        <taxon>Collembola</taxon>
        <taxon>Entomobryomorpha</taxon>
        <taxon>Entomobryoidea</taxon>
        <taxon>Orchesellidae</taxon>
        <taxon>Orchesellinae</taxon>
        <taxon>Orchesella</taxon>
    </lineage>
</organism>
<keyword evidence="1" id="KW-1133">Transmembrane helix</keyword>
<name>A0ABP1RG38_9HEXA</name>
<dbReference type="PANTHER" id="PTHR16056:SF37">
    <property type="entry name" value="REGULATOR OF MICROTUBULE DYNAMICS PROTEIN 3-LIKE ISOFORM X1"/>
    <property type="match status" value="1"/>
</dbReference>
<dbReference type="Pfam" id="PF21033">
    <property type="entry name" value="RMD1-3"/>
    <property type="match status" value="1"/>
</dbReference>
<keyword evidence="1" id="KW-0812">Transmembrane</keyword>
<feature type="transmembrane region" description="Helical" evidence="1">
    <location>
        <begin position="21"/>
        <end position="45"/>
    </location>
</feature>
<evidence type="ECO:0000256" key="1">
    <source>
        <dbReference type="SAM" id="Phobius"/>
    </source>
</evidence>
<dbReference type="Gene3D" id="1.25.40.10">
    <property type="entry name" value="Tetratricopeptide repeat domain"/>
    <property type="match status" value="1"/>
</dbReference>
<evidence type="ECO:0000313" key="3">
    <source>
        <dbReference type="Proteomes" id="UP001642540"/>
    </source>
</evidence>
<dbReference type="PANTHER" id="PTHR16056">
    <property type="entry name" value="REGULATOR OF MICROTUBULE DYNAMICS PROTEIN"/>
    <property type="match status" value="1"/>
</dbReference>
<reference evidence="2 3" key="1">
    <citation type="submission" date="2024-08" db="EMBL/GenBank/DDBJ databases">
        <authorList>
            <person name="Cucini C."/>
            <person name="Frati F."/>
        </authorList>
    </citation>
    <scope>NUCLEOTIDE SEQUENCE [LARGE SCALE GENOMIC DNA]</scope>
</reference>
<proteinExistence type="predicted"/>
<dbReference type="Proteomes" id="UP001642540">
    <property type="component" value="Unassembled WGS sequence"/>
</dbReference>
<keyword evidence="3" id="KW-1185">Reference proteome</keyword>
<protein>
    <recommendedName>
        <fullName evidence="4">Regulator of microtubule dynamics protein 2</fullName>
    </recommendedName>
</protein>
<comment type="caution">
    <text evidence="2">The sequence shown here is derived from an EMBL/GenBank/DDBJ whole genome shotgun (WGS) entry which is preliminary data.</text>
</comment>
<dbReference type="InterPro" id="IPR049039">
    <property type="entry name" value="RMD1-3_a_helical_rpt"/>
</dbReference>
<dbReference type="SUPFAM" id="SSF48452">
    <property type="entry name" value="TPR-like"/>
    <property type="match status" value="1"/>
</dbReference>
<evidence type="ECO:0008006" key="4">
    <source>
        <dbReference type="Google" id="ProtNLM"/>
    </source>
</evidence>
<accession>A0ABP1RG38</accession>
<evidence type="ECO:0000313" key="2">
    <source>
        <dbReference type="EMBL" id="CAL8125473.1"/>
    </source>
</evidence>
<gene>
    <name evidence="2" type="ORF">ODALV1_LOCUS20982</name>
</gene>
<sequence>MNRSLEMSSEGIVHGVWRNRVVLLSAFGLVGVGAVIGAGSVYLFYIRNKLQDLFQIQSTLSSQVQHLKKEVDKVNQSLVATPNGTPGGSSTSIRKSSLVLEKRTPKRSVRFRDGYETADEDEYVTASSESDLEVDLVNVSSNTDNIVNSQEDNWIVEFLKNIDTLLDGDAAAQHEAFIRLQSYKDKMGSSCEFWWRFAKATHMEATAAKQAGDSAMHKSLVFAGHTRAETALQLNEHSANAHKWYAITLGNKGEYVSVNDKIKNGFTFKEHIDKAVQISPQDPSLHYLLGRFCYEVTTLNWVERRLASTLFSAPPNATPQEALQHFQASERLGKPLKDNRLYMAKCYMVLKNNEETAFWLKKAVDMPNVSSSDQPIHDEAIKLLAKYKQYLS</sequence>